<keyword evidence="3" id="KW-1185">Reference proteome</keyword>
<dbReference type="AlphaFoldDB" id="X7F688"/>
<accession>X7F688</accession>
<dbReference type="RefSeq" id="WP_043773585.1">
    <property type="nucleotide sequence ID" value="NZ_JAME01000031.1"/>
</dbReference>
<dbReference type="PATRIC" id="fig|1449351.3.peg.3591"/>
<evidence type="ECO:0000259" key="1">
    <source>
        <dbReference type="PROSITE" id="PS51186"/>
    </source>
</evidence>
<dbReference type="PROSITE" id="PS51186">
    <property type="entry name" value="GNAT"/>
    <property type="match status" value="1"/>
</dbReference>
<keyword evidence="2" id="KW-0808">Transferase</keyword>
<organism evidence="2 3">
    <name type="scientific">Roseivivax isoporae LMG 25204</name>
    <dbReference type="NCBI Taxonomy" id="1449351"/>
    <lineage>
        <taxon>Bacteria</taxon>
        <taxon>Pseudomonadati</taxon>
        <taxon>Pseudomonadota</taxon>
        <taxon>Alphaproteobacteria</taxon>
        <taxon>Rhodobacterales</taxon>
        <taxon>Roseobacteraceae</taxon>
        <taxon>Roseivivax</taxon>
    </lineage>
</organism>
<protein>
    <submittedName>
        <fullName evidence="2">Acetyltransferase</fullName>
    </submittedName>
</protein>
<name>X7F688_9RHOB</name>
<dbReference type="SUPFAM" id="SSF55729">
    <property type="entry name" value="Acyl-CoA N-acyltransferases (Nat)"/>
    <property type="match status" value="1"/>
</dbReference>
<dbReference type="EMBL" id="JAME01000031">
    <property type="protein sequence ID" value="ETX27554.1"/>
    <property type="molecule type" value="Genomic_DNA"/>
</dbReference>
<dbReference type="Proteomes" id="UP000023430">
    <property type="component" value="Unassembled WGS sequence"/>
</dbReference>
<sequence length="182" mass="19725">MSFDHVMRQPVMAGARFDLRIPDEADCAAIAHHAGRSCVARMTSSIPHPFPDGTAEAFVAAARAADRTEDVWVIDGTKSGEGPVLGVISLQYMDRNQSEIGYWIVPEAWGNGIASEAVRTLVEANPLGNRTMFGTVFQDNPASARVLLNCGFDYIGDAESFSAARNATVPTWTYLKQLQHPA</sequence>
<feature type="domain" description="N-acetyltransferase" evidence="1">
    <location>
        <begin position="37"/>
        <end position="179"/>
    </location>
</feature>
<dbReference type="InterPro" id="IPR000182">
    <property type="entry name" value="GNAT_dom"/>
</dbReference>
<dbReference type="InterPro" id="IPR016181">
    <property type="entry name" value="Acyl_CoA_acyltransferase"/>
</dbReference>
<dbReference type="Pfam" id="PF13302">
    <property type="entry name" value="Acetyltransf_3"/>
    <property type="match status" value="1"/>
</dbReference>
<evidence type="ECO:0000313" key="2">
    <source>
        <dbReference type="EMBL" id="ETX27554.1"/>
    </source>
</evidence>
<dbReference type="PANTHER" id="PTHR43328">
    <property type="entry name" value="ACETYLTRANSFERASE-RELATED"/>
    <property type="match status" value="1"/>
</dbReference>
<dbReference type="PANTHER" id="PTHR43328:SF1">
    <property type="entry name" value="N-ACETYLTRANSFERASE DOMAIN-CONTAINING PROTEIN"/>
    <property type="match status" value="1"/>
</dbReference>
<evidence type="ECO:0000313" key="3">
    <source>
        <dbReference type="Proteomes" id="UP000023430"/>
    </source>
</evidence>
<reference evidence="2 3" key="1">
    <citation type="submission" date="2014-01" db="EMBL/GenBank/DDBJ databases">
        <title>Roseivivax isoporae LMG 25204 Genome Sequencing.</title>
        <authorList>
            <person name="Lai Q."/>
            <person name="Li G."/>
            <person name="Shao Z."/>
        </authorList>
    </citation>
    <scope>NUCLEOTIDE SEQUENCE [LARGE SCALE GENOMIC DNA]</scope>
    <source>
        <strain evidence="2 3">LMG 25204</strain>
    </source>
</reference>
<dbReference type="Gene3D" id="3.40.630.30">
    <property type="match status" value="1"/>
</dbReference>
<dbReference type="STRING" id="1449351.RISW2_13580"/>
<dbReference type="eggNOG" id="COG1670">
    <property type="taxonomic scope" value="Bacteria"/>
</dbReference>
<dbReference type="OrthoDB" id="9804153at2"/>
<comment type="caution">
    <text evidence="2">The sequence shown here is derived from an EMBL/GenBank/DDBJ whole genome shotgun (WGS) entry which is preliminary data.</text>
</comment>
<dbReference type="GO" id="GO:0016747">
    <property type="term" value="F:acyltransferase activity, transferring groups other than amino-acyl groups"/>
    <property type="evidence" value="ECO:0007669"/>
    <property type="project" value="InterPro"/>
</dbReference>
<gene>
    <name evidence="2" type="ORF">RISW2_13580</name>
</gene>
<proteinExistence type="predicted"/>